<protein>
    <submittedName>
        <fullName evidence="1">Uncharacterized protein</fullName>
    </submittedName>
</protein>
<dbReference type="EMBL" id="HACA01017051">
    <property type="protein sequence ID" value="CDW34412.1"/>
    <property type="molecule type" value="Transcribed_RNA"/>
</dbReference>
<accession>A0A0K2U8Z3</accession>
<sequence length="21" mass="2303">MFKNCNSTSLHIIGCCFTVAI</sequence>
<evidence type="ECO:0000313" key="1">
    <source>
        <dbReference type="EMBL" id="CDW34412.1"/>
    </source>
</evidence>
<organism evidence="1">
    <name type="scientific">Lepeophtheirus salmonis</name>
    <name type="common">Salmon louse</name>
    <name type="synonym">Caligus salmonis</name>
    <dbReference type="NCBI Taxonomy" id="72036"/>
    <lineage>
        <taxon>Eukaryota</taxon>
        <taxon>Metazoa</taxon>
        <taxon>Ecdysozoa</taxon>
        <taxon>Arthropoda</taxon>
        <taxon>Crustacea</taxon>
        <taxon>Multicrustacea</taxon>
        <taxon>Hexanauplia</taxon>
        <taxon>Copepoda</taxon>
        <taxon>Siphonostomatoida</taxon>
        <taxon>Caligidae</taxon>
        <taxon>Lepeophtheirus</taxon>
    </lineage>
</organism>
<dbReference type="AlphaFoldDB" id="A0A0K2U8Z3"/>
<proteinExistence type="predicted"/>
<name>A0A0K2U8Z3_LEPSM</name>
<reference evidence="1" key="1">
    <citation type="submission" date="2014-05" db="EMBL/GenBank/DDBJ databases">
        <authorList>
            <person name="Chronopoulou M."/>
        </authorList>
    </citation>
    <scope>NUCLEOTIDE SEQUENCE</scope>
    <source>
        <tissue evidence="1">Whole organism</tissue>
    </source>
</reference>